<evidence type="ECO:0000256" key="10">
    <source>
        <dbReference type="PROSITE-ProRule" id="PRU00076"/>
    </source>
</evidence>
<dbReference type="Gene3D" id="2.60.40.10">
    <property type="entry name" value="Immunoglobulins"/>
    <property type="match status" value="15"/>
</dbReference>
<dbReference type="PROSITE" id="PS00022">
    <property type="entry name" value="EGF_1"/>
    <property type="match status" value="5"/>
</dbReference>
<dbReference type="SUPFAM" id="SSF49265">
    <property type="entry name" value="Fibronectin type III"/>
    <property type="match status" value="12"/>
</dbReference>
<dbReference type="Proteomes" id="UP001591681">
    <property type="component" value="Unassembled WGS sequence"/>
</dbReference>
<feature type="domain" description="Fibronectin type-III" evidence="14">
    <location>
        <begin position="599"/>
        <end position="689"/>
    </location>
</feature>
<keyword evidence="5 10" id="KW-0245">EGF-like domain</keyword>
<evidence type="ECO:0000256" key="7">
    <source>
        <dbReference type="ARBA" id="ARBA00022737"/>
    </source>
</evidence>
<feature type="disulfide bond" evidence="10">
    <location>
        <begin position="492"/>
        <end position="501"/>
    </location>
</feature>
<dbReference type="PROSITE" id="PS01186">
    <property type="entry name" value="EGF_2"/>
    <property type="match status" value="5"/>
</dbReference>
<feature type="disulfide bond" evidence="10">
    <location>
        <begin position="475"/>
        <end position="485"/>
    </location>
</feature>
<feature type="domain" description="Fibronectin type-III" evidence="14">
    <location>
        <begin position="1303"/>
        <end position="1394"/>
    </location>
</feature>
<dbReference type="SMART" id="SM00181">
    <property type="entry name" value="EGF"/>
    <property type="match status" value="13"/>
</dbReference>
<dbReference type="SMART" id="SM00060">
    <property type="entry name" value="FN3"/>
    <property type="match status" value="15"/>
</dbReference>
<accession>A0ABD1KM17</accession>
<dbReference type="InterPro" id="IPR036116">
    <property type="entry name" value="FN3_sf"/>
</dbReference>
<feature type="domain" description="Fibronectin type-III" evidence="14">
    <location>
        <begin position="1764"/>
        <end position="1852"/>
    </location>
</feature>
<gene>
    <name evidence="16" type="ORF">ACEWY4_004566</name>
</gene>
<dbReference type="InterPro" id="IPR050991">
    <property type="entry name" value="ECM_Regulatory_Proteins"/>
</dbReference>
<feature type="domain" description="Fibrinogen C-terminal" evidence="15">
    <location>
        <begin position="2027"/>
        <end position="2242"/>
    </location>
</feature>
<keyword evidence="9" id="KW-0325">Glycoprotein</keyword>
<dbReference type="PANTHER" id="PTHR46708">
    <property type="entry name" value="TENASCIN"/>
    <property type="match status" value="1"/>
</dbReference>
<feature type="domain" description="Fibronectin type-III" evidence="14">
    <location>
        <begin position="1395"/>
        <end position="1484"/>
    </location>
</feature>
<sequence>MGTSHLLVGGFVIAVLLNVSDAGLVKKILRHRRETLTSPGGDNITLPNPHHPVVFNHVYNINVPAGSLCSVDLDSPGGTELEPKDAPAGGRITEHTLDGENQIVFTHRINIPKQACGCTDGMPELKNLLSRLEMLEGEVSTLREQCTSGAGCCGAQATGNVGMTPFCNGRGNFSAEICGCICEPGWKGTNCSESECPDDCSDQGRCVDGKCQCFEGFGGHNCSLEICRVDCGKYGQCIGGVCVCIEYYGGEDCSESDCLNNCLGRGQCVEGDCVCEEPWTGFDCSELICPNDCYDRGACHNGTCECDEGFTGEDCGQQTCPNDCMGRGFCVDGKCVCSAGYTGEDCSSLTCLNDCNGRGRCFNGVCICDTGYQGEDCSQLACLNNCNNRGQCINGQCQCAAGFQGEDCSELSCPNDCRNRGRCVNGQCVCDEGFAGEDCNVKTCPSDCYGRGDCVDGKCVCHAAFTGEDCSELSCPNNCQNRGRCVSGQCVCDEGFTGEDCSLRACPNDCLGRGYCDDGRCVCQEGFAGEDCSELTCPANCNDRGRCVNGVCQCEAGFEGDDCGQRSCPNNCHGLGRCVDGRCMCDEGYIGEDCSEVSPPKDLIVTDVNTESVNLTWNNDMLVTEYLVTYVPTAPGGLLMERTVPGDHTAATIDDLEPGIEYLIKVFAVLSNKRSVPVSARVATHLPQPDGLKFKSIRETSVEVFWDQLDFPFDGWELTFRNTKEENGEILNPLDRGQTSFEQLGLGPGQEYEVSLGVVKNNTKGPKVTQKVVTKLDTPRQLEIRDVTDTYAVISWSPPVAQIDAFTLSFGPSSDPSNRKSVDLAPTDTQHTADGLAPDTVYEVTLVSKRGDMTSDPATDTFTTDLDGPIDLQVVGQTDSTVTLEWTNSQADVDRYRAKFSPVSGSTHGEELFPEGSGDKTVATITGLKPGTEYGIGVTAVKNERESLPATVNAVTDLDPPRDLEVTEVTETTMTLAWKRPRAKISNYRLASESDADGKWEEVEVPGDATTYTLTNLTPGTQYAVTLVAERGRKRSEPASTSASTASFTFYLAESGPELAAPTGPDDNIISFLPIDNPDTQVSGQGPEEQTGALNVSDVTSDGFDLSWEWKADVLYDSYTVELADVSGLWDNREISLAGDAAGTRIRGLNASTEYQVPPETGVTPTPTASSMVPPTTAAPGTEAVPTEQVGPTEGVSGSGLEGSGLSPPGDVSVTNVTQTSLLLTWSVPESSNFDGFHITLAPSAQTALTQVKQVNGSARSAHIDGLLAGTQYEVSLYGMVAGEQSQPILVLANTTKEERKPQVGNLTVSDVSWDSFNVSWTIEEGEFEGFIIEVANMEGGPEHQNLTLSGDALSLFLSGLSPSSTYMVALYGLHKGNLLGPLYTEATTAKPPNLYGLVVSNVTSDRLSLSWKTGGKVFDNFVVEIRESALPSQAMGRTLPSGARSTELTGLKGNTRYNVKVYASAGGKNTPALTAVARTEARAKLGRLSVTKIMPNNFTVAWKTVAGHFDSFVIRVNDRKMLYDTLELTPPGNTRKLIVSGLVDSTAYDVQMYGLSHGRRTPPVSTRTRTASLPKVENLTVSEITPYGFRLSWATRDGDKSVGKRFSRFQVEISDSGRLLEPQEFSVPGNQTSLDIWGLITGIGYEVKLTGVLASGLRSRPLTAVAVTEAEPEIEHLFVSDVTPESFRIAWTAEDGVFDRFVIKVRDAKKLTHPQELNVAGDQRTQVMTQLMGGTEYEIELYGVTLEHRSQPLTAVARTGLGAPQGIRFSDITATSSMVHWSVPRANVDSYRVTFVPLQGGNPEIMTTDGTQSEMLLSSLIPGETYQVTVVALKGLEESDPVTDTFTTGLDMPRSLTAVNITDTEALLLWQPAIATVDGYVITYSADTVSPVMERVSGNIVEFEMNSLSPNTQYSVSVYATKDQLKSQAATTEFTTELDAPRDLVASNILTDSATLTWVPPLAAITGYILTFEASDGTIREVVLDAYDTSYSATDLSSSTEYAVRLQAVAGAKRSRHSSTAFTTTGVLYTHPKDCSQTLLNGDSQSGLYTIYVGGDEKQPMQVYCDMETDGGGWVVLLRRQSGKTEFFRNWRNYSNGFGDMMDEFWLGLSNMHKLTFSGHYGLRVDLRDGSDSAYAYYDKISISEPRSRYKIQVGSYSGTAGDSMTYHQNRPFSTYDNDNDVAVTNCALSYKGAFWYKNCHRVNLMGRYGDNSHSKGINWFHWKGHEHSVPFAEMKIRPVNFGNLEGRRKRS</sequence>
<dbReference type="Gene3D" id="3.90.215.10">
    <property type="entry name" value="Gamma Fibrinogen, chain A, domain 1"/>
    <property type="match status" value="1"/>
</dbReference>
<feature type="domain" description="Fibronectin type-III" evidence="14">
    <location>
        <begin position="1853"/>
        <end position="1940"/>
    </location>
</feature>
<organism evidence="16 17">
    <name type="scientific">Coilia grayii</name>
    <name type="common">Gray's grenadier anchovy</name>
    <dbReference type="NCBI Taxonomy" id="363190"/>
    <lineage>
        <taxon>Eukaryota</taxon>
        <taxon>Metazoa</taxon>
        <taxon>Chordata</taxon>
        <taxon>Craniata</taxon>
        <taxon>Vertebrata</taxon>
        <taxon>Euteleostomi</taxon>
        <taxon>Actinopterygii</taxon>
        <taxon>Neopterygii</taxon>
        <taxon>Teleostei</taxon>
        <taxon>Clupei</taxon>
        <taxon>Clupeiformes</taxon>
        <taxon>Clupeoidei</taxon>
        <taxon>Engraulidae</taxon>
        <taxon>Coilinae</taxon>
        <taxon>Coilia</taxon>
    </lineage>
</organism>
<dbReference type="InterPro" id="IPR036056">
    <property type="entry name" value="Fibrinogen-like_C"/>
</dbReference>
<feature type="domain" description="Fibronectin type-III" evidence="14">
    <location>
        <begin position="1090"/>
        <end position="1181"/>
    </location>
</feature>
<evidence type="ECO:0000256" key="11">
    <source>
        <dbReference type="SAM" id="MobiDB-lite"/>
    </source>
</evidence>
<dbReference type="CDD" id="cd00063">
    <property type="entry name" value="FN3"/>
    <property type="match status" value="14"/>
</dbReference>
<evidence type="ECO:0000256" key="5">
    <source>
        <dbReference type="ARBA" id="ARBA00022536"/>
    </source>
</evidence>
<feature type="domain" description="Fibronectin type-III" evidence="14">
    <location>
        <begin position="960"/>
        <end position="1049"/>
    </location>
</feature>
<comment type="caution">
    <text evidence="16">The sequence shown here is derived from an EMBL/GenBank/DDBJ whole genome shotgun (WGS) entry which is preliminary data.</text>
</comment>
<keyword evidence="3" id="KW-0964">Secreted</keyword>
<dbReference type="FunFam" id="2.60.40.10:FF:000099">
    <property type="entry name" value="Fibronectin 1"/>
    <property type="match status" value="2"/>
</dbReference>
<comment type="similarity">
    <text evidence="2">Belongs to the tenascin family.</text>
</comment>
<keyword evidence="17" id="KW-1185">Reference proteome</keyword>
<protein>
    <recommendedName>
        <fullName evidence="18">Tenascin</fullName>
    </recommendedName>
</protein>
<dbReference type="InterPro" id="IPR000742">
    <property type="entry name" value="EGF"/>
</dbReference>
<evidence type="ECO:0000256" key="8">
    <source>
        <dbReference type="ARBA" id="ARBA00023157"/>
    </source>
</evidence>
<feature type="chain" id="PRO_5044847423" description="Tenascin" evidence="12">
    <location>
        <begin position="23"/>
        <end position="2253"/>
    </location>
</feature>
<dbReference type="Pfam" id="PF25024">
    <property type="entry name" value="EGF_TEN"/>
    <property type="match status" value="1"/>
</dbReference>
<feature type="domain" description="Fibronectin type-III" evidence="14">
    <location>
        <begin position="1208"/>
        <end position="1299"/>
    </location>
</feature>
<evidence type="ECO:0000259" key="13">
    <source>
        <dbReference type="PROSITE" id="PS50026"/>
    </source>
</evidence>
<feature type="region of interest" description="Disordered" evidence="11">
    <location>
        <begin position="1152"/>
        <end position="1213"/>
    </location>
</feature>
<comment type="subcellular location">
    <subcellularLocation>
        <location evidence="1">Secreted</location>
        <location evidence="1">Extracellular space</location>
        <location evidence="1">Extracellular matrix</location>
    </subcellularLocation>
</comment>
<reference evidence="16 17" key="1">
    <citation type="submission" date="2024-09" db="EMBL/GenBank/DDBJ databases">
        <title>A chromosome-level genome assembly of Gray's grenadier anchovy, Coilia grayii.</title>
        <authorList>
            <person name="Fu Z."/>
        </authorList>
    </citation>
    <scope>NUCLEOTIDE SEQUENCE [LARGE SCALE GENOMIC DNA]</scope>
    <source>
        <strain evidence="16">G4</strain>
        <tissue evidence="16">Muscle</tissue>
    </source>
</reference>
<evidence type="ECO:0008006" key="18">
    <source>
        <dbReference type="Google" id="ProtNLM"/>
    </source>
</evidence>
<feature type="domain" description="EGF-like" evidence="13">
    <location>
        <begin position="378"/>
        <end position="409"/>
    </location>
</feature>
<feature type="domain" description="Fibronectin type-III" evidence="14">
    <location>
        <begin position="778"/>
        <end position="868"/>
    </location>
</feature>
<dbReference type="SMART" id="SM00186">
    <property type="entry name" value="FBG"/>
    <property type="match status" value="1"/>
</dbReference>
<dbReference type="PROSITE" id="PS50853">
    <property type="entry name" value="FN3"/>
    <property type="match status" value="13"/>
</dbReference>
<evidence type="ECO:0000256" key="3">
    <source>
        <dbReference type="ARBA" id="ARBA00022525"/>
    </source>
</evidence>
<feature type="disulfide bond" evidence="10">
    <location>
        <begin position="399"/>
        <end position="408"/>
    </location>
</feature>
<keyword evidence="6 12" id="KW-0732">Signal</keyword>
<evidence type="ECO:0000259" key="15">
    <source>
        <dbReference type="PROSITE" id="PS51406"/>
    </source>
</evidence>
<evidence type="ECO:0000259" key="14">
    <source>
        <dbReference type="PROSITE" id="PS50853"/>
    </source>
</evidence>
<evidence type="ECO:0000313" key="17">
    <source>
        <dbReference type="Proteomes" id="UP001591681"/>
    </source>
</evidence>
<dbReference type="InterPro" id="IPR014716">
    <property type="entry name" value="Fibrinogen_a/b/g_C_1"/>
</dbReference>
<proteinExistence type="inferred from homology"/>
<dbReference type="PROSITE" id="PS51406">
    <property type="entry name" value="FIBRINOGEN_C_2"/>
    <property type="match status" value="1"/>
</dbReference>
<dbReference type="PANTHER" id="PTHR46708:SF1">
    <property type="entry name" value="TENASCIN"/>
    <property type="match status" value="1"/>
</dbReference>
<dbReference type="FunFam" id="3.90.215.10:FF:000001">
    <property type="entry name" value="Tenascin isoform 1"/>
    <property type="match status" value="1"/>
</dbReference>
<feature type="domain" description="EGF-like" evidence="13">
    <location>
        <begin position="471"/>
        <end position="502"/>
    </location>
</feature>
<dbReference type="InterPro" id="IPR013783">
    <property type="entry name" value="Ig-like_fold"/>
</dbReference>
<dbReference type="CDD" id="cd00054">
    <property type="entry name" value="EGF_CA"/>
    <property type="match status" value="4"/>
</dbReference>
<dbReference type="Gene3D" id="2.20.25.10">
    <property type="match status" value="1"/>
</dbReference>
<keyword evidence="4" id="KW-0272">Extracellular matrix</keyword>
<dbReference type="NCBIfam" id="NF040941">
    <property type="entry name" value="GGGWT_bact"/>
    <property type="match status" value="1"/>
</dbReference>
<evidence type="ECO:0000256" key="9">
    <source>
        <dbReference type="ARBA" id="ARBA00023180"/>
    </source>
</evidence>
<evidence type="ECO:0000256" key="6">
    <source>
        <dbReference type="ARBA" id="ARBA00022729"/>
    </source>
</evidence>
<dbReference type="FunFam" id="2.10.25.10:FF:000001">
    <property type="entry name" value="Tenascin C"/>
    <property type="match status" value="11"/>
</dbReference>
<dbReference type="Gene3D" id="2.10.25.10">
    <property type="entry name" value="Laminin"/>
    <property type="match status" value="12"/>
</dbReference>
<comment type="caution">
    <text evidence="10">Lacks conserved residue(s) required for the propagation of feature annotation.</text>
</comment>
<feature type="signal peptide" evidence="12">
    <location>
        <begin position="1"/>
        <end position="22"/>
    </location>
</feature>
<feature type="domain" description="Fibronectin type-III" evidence="14">
    <location>
        <begin position="1941"/>
        <end position="2029"/>
    </location>
</feature>
<keyword evidence="8 10" id="KW-1015">Disulfide bond</keyword>
<feature type="domain" description="Fibronectin type-III" evidence="14">
    <location>
        <begin position="869"/>
        <end position="959"/>
    </location>
</feature>
<evidence type="ECO:0000313" key="16">
    <source>
        <dbReference type="EMBL" id="KAL2100172.1"/>
    </source>
</evidence>
<feature type="compositionally biased region" description="Low complexity" evidence="11">
    <location>
        <begin position="1157"/>
        <end position="1168"/>
    </location>
</feature>
<feature type="domain" description="Fibronectin type-III" evidence="14">
    <location>
        <begin position="1485"/>
        <end position="1575"/>
    </location>
</feature>
<dbReference type="InterPro" id="IPR003961">
    <property type="entry name" value="FN3_dom"/>
</dbReference>
<dbReference type="PROSITE" id="PS50026">
    <property type="entry name" value="EGF_3"/>
    <property type="match status" value="2"/>
</dbReference>
<feature type="disulfide bond" evidence="10">
    <location>
        <begin position="382"/>
        <end position="392"/>
    </location>
</feature>
<feature type="domain" description="Fibronectin type-III" evidence="14">
    <location>
        <begin position="1576"/>
        <end position="1674"/>
    </location>
</feature>
<dbReference type="SUPFAM" id="SSF56496">
    <property type="entry name" value="Fibrinogen C-terminal domain-like"/>
    <property type="match status" value="1"/>
</dbReference>
<dbReference type="InterPro" id="IPR002181">
    <property type="entry name" value="Fibrinogen_a/b/g_C_dom"/>
</dbReference>
<evidence type="ECO:0000256" key="12">
    <source>
        <dbReference type="SAM" id="SignalP"/>
    </source>
</evidence>
<dbReference type="Pfam" id="PF00147">
    <property type="entry name" value="Fibrinogen_C"/>
    <property type="match status" value="1"/>
</dbReference>
<dbReference type="Pfam" id="PF23106">
    <property type="entry name" value="EGF_Teneurin"/>
    <property type="match status" value="3"/>
</dbReference>
<keyword evidence="7" id="KW-0677">Repeat</keyword>
<dbReference type="EMBL" id="JBHFQA010000004">
    <property type="protein sequence ID" value="KAL2100172.1"/>
    <property type="molecule type" value="Genomic_DNA"/>
</dbReference>
<evidence type="ECO:0000256" key="4">
    <source>
        <dbReference type="ARBA" id="ARBA00022530"/>
    </source>
</evidence>
<dbReference type="Pfam" id="PF00041">
    <property type="entry name" value="fn3"/>
    <property type="match status" value="14"/>
</dbReference>
<name>A0ABD1KM17_9TELE</name>
<evidence type="ECO:0000256" key="1">
    <source>
        <dbReference type="ARBA" id="ARBA00004498"/>
    </source>
</evidence>
<dbReference type="CDD" id="cd00087">
    <property type="entry name" value="FReD"/>
    <property type="match status" value="1"/>
</dbReference>
<evidence type="ECO:0000256" key="2">
    <source>
        <dbReference type="ARBA" id="ARBA00008673"/>
    </source>
</evidence>